<reference evidence="7" key="2">
    <citation type="submission" date="2025-08" db="UniProtKB">
        <authorList>
            <consortium name="RefSeq"/>
        </authorList>
    </citation>
    <scope>IDENTIFICATION</scope>
    <source>
        <tissue evidence="7">Leaves</tissue>
    </source>
</reference>
<dbReference type="InterPro" id="IPR052610">
    <property type="entry name" value="bHLH_transcription_regulator"/>
</dbReference>
<name>A0A6P6T1Z2_COFAR</name>
<dbReference type="InterPro" id="IPR054502">
    <property type="entry name" value="bHLH-TF_ACT-like_plant"/>
</dbReference>
<dbReference type="Pfam" id="PF22754">
    <property type="entry name" value="bHLH-TF_ACT-like_plant"/>
    <property type="match status" value="1"/>
</dbReference>
<dbReference type="PANTHER" id="PTHR45959:SF2">
    <property type="entry name" value="BHLH TRANSCRIPTION FACTOR"/>
    <property type="match status" value="1"/>
</dbReference>
<dbReference type="Proteomes" id="UP001652660">
    <property type="component" value="Chromosome 6e"/>
</dbReference>
<dbReference type="RefSeq" id="XP_027072032.2">
    <property type="nucleotide sequence ID" value="XM_027216231.2"/>
</dbReference>
<dbReference type="Pfam" id="PF00010">
    <property type="entry name" value="HLH"/>
    <property type="match status" value="1"/>
</dbReference>
<evidence type="ECO:0000256" key="1">
    <source>
        <dbReference type="ARBA" id="ARBA00004123"/>
    </source>
</evidence>
<feature type="domain" description="BHLH" evidence="5">
    <location>
        <begin position="100"/>
        <end position="149"/>
    </location>
</feature>
<dbReference type="OrthoDB" id="5778525at2759"/>
<dbReference type="GeneID" id="113696847"/>
<gene>
    <name evidence="7" type="primary">LOC113696847</name>
</gene>
<keyword evidence="3" id="KW-0804">Transcription</keyword>
<reference evidence="6" key="1">
    <citation type="journal article" date="2025" name="Foods">
        <title>Unveiling the Microbial Signatures of Arabica Coffee Cherries: Insights into Ripeness Specific Diversity, Functional Traits, and Implications for Quality and Safety.</title>
        <authorList>
            <consortium name="RefSeq"/>
            <person name="Tenea G.N."/>
            <person name="Cifuentes V."/>
            <person name="Reyes P."/>
            <person name="Cevallos-Vallejos M."/>
        </authorList>
    </citation>
    <scope>NUCLEOTIDE SEQUENCE [LARGE SCALE GENOMIC DNA]</scope>
</reference>
<keyword evidence="6" id="KW-1185">Reference proteome</keyword>
<comment type="subcellular location">
    <subcellularLocation>
        <location evidence="1">Nucleus</location>
    </subcellularLocation>
</comment>
<dbReference type="SUPFAM" id="SSF47459">
    <property type="entry name" value="HLH, helix-loop-helix DNA-binding domain"/>
    <property type="match status" value="1"/>
</dbReference>
<dbReference type="SMART" id="SM00353">
    <property type="entry name" value="HLH"/>
    <property type="match status" value="1"/>
</dbReference>
<accession>A0A6P6T1Z2</accession>
<dbReference type="GO" id="GO:0080090">
    <property type="term" value="P:regulation of primary metabolic process"/>
    <property type="evidence" value="ECO:0007669"/>
    <property type="project" value="UniProtKB-ARBA"/>
</dbReference>
<evidence type="ECO:0000256" key="4">
    <source>
        <dbReference type="ARBA" id="ARBA00023242"/>
    </source>
</evidence>
<evidence type="ECO:0000313" key="7">
    <source>
        <dbReference type="RefSeq" id="XP_027072032.2"/>
    </source>
</evidence>
<keyword evidence="4" id="KW-0539">Nucleus</keyword>
<sequence>MDPFTDFSPEDIEATLGDNCELDYFLEEKDLFPAFLDQLFSGNSFFTPENLSSPCKSSSSGVDRIDDKLPLSCMPEQLNDKSPCTSNHKNKIPSLAARRLQYKKNLLAEKRRRETLNKQFIALSTILPGITKTDRISIMGEALKYINQLKEENNKLKQYNPNQAVVVKKSQVHEEQHSCSISKSSSVCSDEQLPEIEVRMYEKKILLTIRCEKEKDVLANILSEIEKLNLTVISGNIMPFVGITYEIIIVAEMDKDFSISQKNLVKRLHSAHFLHKKLNSTIRKRKNIHLRCEQLPKWGSCGGGTS</sequence>
<dbReference type="PANTHER" id="PTHR45959">
    <property type="entry name" value="BHLH TRANSCRIPTION FACTOR"/>
    <property type="match status" value="1"/>
</dbReference>
<protein>
    <submittedName>
        <fullName evidence="7">Transcription factor bHLH19-like</fullName>
    </submittedName>
</protein>
<dbReference type="InterPro" id="IPR011598">
    <property type="entry name" value="bHLH_dom"/>
</dbReference>
<dbReference type="InterPro" id="IPR036638">
    <property type="entry name" value="HLH_DNA-bd_sf"/>
</dbReference>
<evidence type="ECO:0000256" key="3">
    <source>
        <dbReference type="ARBA" id="ARBA00023163"/>
    </source>
</evidence>
<dbReference type="AlphaFoldDB" id="A0A6P6T1Z2"/>
<proteinExistence type="predicted"/>
<dbReference type="GO" id="GO:0046983">
    <property type="term" value="F:protein dimerization activity"/>
    <property type="evidence" value="ECO:0007669"/>
    <property type="project" value="InterPro"/>
</dbReference>
<organism evidence="6 7">
    <name type="scientific">Coffea arabica</name>
    <name type="common">Arabian coffee</name>
    <dbReference type="NCBI Taxonomy" id="13443"/>
    <lineage>
        <taxon>Eukaryota</taxon>
        <taxon>Viridiplantae</taxon>
        <taxon>Streptophyta</taxon>
        <taxon>Embryophyta</taxon>
        <taxon>Tracheophyta</taxon>
        <taxon>Spermatophyta</taxon>
        <taxon>Magnoliopsida</taxon>
        <taxon>eudicotyledons</taxon>
        <taxon>Gunneridae</taxon>
        <taxon>Pentapetalae</taxon>
        <taxon>asterids</taxon>
        <taxon>lamiids</taxon>
        <taxon>Gentianales</taxon>
        <taxon>Rubiaceae</taxon>
        <taxon>Ixoroideae</taxon>
        <taxon>Gardenieae complex</taxon>
        <taxon>Bertiereae - Coffeeae clade</taxon>
        <taxon>Coffeeae</taxon>
        <taxon>Coffea</taxon>
    </lineage>
</organism>
<dbReference type="GO" id="GO:0005634">
    <property type="term" value="C:nucleus"/>
    <property type="evidence" value="ECO:0007669"/>
    <property type="project" value="UniProtKB-SubCell"/>
</dbReference>
<evidence type="ECO:0000259" key="5">
    <source>
        <dbReference type="PROSITE" id="PS50888"/>
    </source>
</evidence>
<evidence type="ECO:0000313" key="6">
    <source>
        <dbReference type="Proteomes" id="UP001652660"/>
    </source>
</evidence>
<dbReference type="Gene3D" id="4.10.280.10">
    <property type="entry name" value="Helix-loop-helix DNA-binding domain"/>
    <property type="match status" value="1"/>
</dbReference>
<keyword evidence="2" id="KW-0805">Transcription regulation</keyword>
<evidence type="ECO:0000256" key="2">
    <source>
        <dbReference type="ARBA" id="ARBA00023015"/>
    </source>
</evidence>
<dbReference type="PROSITE" id="PS50888">
    <property type="entry name" value="BHLH"/>
    <property type="match status" value="1"/>
</dbReference>